<proteinExistence type="predicted"/>
<sequence>MHAVVAFHHIDGDNLDIELVRERFKPPADVRGSIGEEDVDDGAVDRAGAGAAPATSTDRPALS</sequence>
<comment type="caution">
    <text evidence="2">The sequence shown here is derived from an EMBL/GenBank/DDBJ whole genome shotgun (WGS) entry which is preliminary data.</text>
</comment>
<feature type="region of interest" description="Disordered" evidence="1">
    <location>
        <begin position="28"/>
        <end position="63"/>
    </location>
</feature>
<organism evidence="2 3">
    <name type="scientific">Rhizobium mongolense</name>
    <dbReference type="NCBI Taxonomy" id="57676"/>
    <lineage>
        <taxon>Bacteria</taxon>
        <taxon>Pseudomonadati</taxon>
        <taxon>Pseudomonadota</taxon>
        <taxon>Alphaproteobacteria</taxon>
        <taxon>Hyphomicrobiales</taxon>
        <taxon>Rhizobiaceae</taxon>
        <taxon>Rhizobium/Agrobacterium group</taxon>
        <taxon>Rhizobium</taxon>
    </lineage>
</organism>
<dbReference type="Proteomes" id="UP000551353">
    <property type="component" value="Unassembled WGS sequence"/>
</dbReference>
<protein>
    <submittedName>
        <fullName evidence="2">Uncharacterized protein</fullName>
    </submittedName>
</protein>
<accession>A0ABR6IY92</accession>
<keyword evidence="3" id="KW-1185">Reference proteome</keyword>
<evidence type="ECO:0000256" key="1">
    <source>
        <dbReference type="SAM" id="MobiDB-lite"/>
    </source>
</evidence>
<gene>
    <name evidence="2" type="ORF">GGD56_006786</name>
</gene>
<name>A0ABR6IY92_9HYPH</name>
<reference evidence="2 3" key="1">
    <citation type="submission" date="2020-08" db="EMBL/GenBank/DDBJ databases">
        <title>Genomic Encyclopedia of Type Strains, Phase IV (KMG-V): Genome sequencing to study the core and pangenomes of soil and plant-associated prokaryotes.</title>
        <authorList>
            <person name="Whitman W."/>
        </authorList>
    </citation>
    <scope>NUCLEOTIDE SEQUENCE [LARGE SCALE GENOMIC DNA]</scope>
    <source>
        <strain evidence="2 3">SEMIA 4087</strain>
    </source>
</reference>
<dbReference type="RefSeq" id="WP_022718802.1">
    <property type="nucleotide sequence ID" value="NZ_JACIFX010000020.1"/>
</dbReference>
<evidence type="ECO:0000313" key="3">
    <source>
        <dbReference type="Proteomes" id="UP000551353"/>
    </source>
</evidence>
<dbReference type="EMBL" id="JACIFX010000020">
    <property type="protein sequence ID" value="MBB4232887.1"/>
    <property type="molecule type" value="Genomic_DNA"/>
</dbReference>
<feature type="compositionally biased region" description="Polar residues" evidence="1">
    <location>
        <begin position="54"/>
        <end position="63"/>
    </location>
</feature>
<evidence type="ECO:0000313" key="2">
    <source>
        <dbReference type="EMBL" id="MBB4232887.1"/>
    </source>
</evidence>